<sequence>MKETKDTNAQAYMSGFHRDHLSIGVDHTSPLTPNVLHESFNSSILRARDQPIVSMLESIMMILMETIQKKRICNDEYKVNNPNKHYGCRRWDLLGIPCIHALVALGFNKLEPLNYVADYYKVEIYMRTYDNLMGPINGKDMWPSTDNVTLLSLYVKRRRTGRPKKAKRRELDKEPKETSKLGRKRIKMTYTNCGKVGHNKRGCKSKGQGGKYWRRDFNSYRVYGTTL</sequence>
<evidence type="ECO:0000313" key="2">
    <source>
        <dbReference type="Proteomes" id="UP000828048"/>
    </source>
</evidence>
<accession>A0ACB7XFT4</accession>
<name>A0ACB7XFT4_9ERIC</name>
<protein>
    <submittedName>
        <fullName evidence="1">Uncharacterized protein</fullName>
    </submittedName>
</protein>
<proteinExistence type="predicted"/>
<reference evidence="1 2" key="1">
    <citation type="journal article" date="2021" name="Hortic Res">
        <title>High-quality reference genome and annotation aids understanding of berry development for evergreen blueberry (Vaccinium darrowii).</title>
        <authorList>
            <person name="Yu J."/>
            <person name="Hulse-Kemp A.M."/>
            <person name="Babiker E."/>
            <person name="Staton M."/>
        </authorList>
    </citation>
    <scope>NUCLEOTIDE SEQUENCE [LARGE SCALE GENOMIC DNA]</scope>
    <source>
        <strain evidence="2">cv. NJ 8807/NJ 8810</strain>
        <tissue evidence="1">Young leaf</tissue>
    </source>
</reference>
<dbReference type="Proteomes" id="UP000828048">
    <property type="component" value="Chromosome 10"/>
</dbReference>
<dbReference type="EMBL" id="CM037160">
    <property type="protein sequence ID" value="KAH7839463.1"/>
    <property type="molecule type" value="Genomic_DNA"/>
</dbReference>
<evidence type="ECO:0000313" key="1">
    <source>
        <dbReference type="EMBL" id="KAH7839463.1"/>
    </source>
</evidence>
<comment type="caution">
    <text evidence="1">The sequence shown here is derived from an EMBL/GenBank/DDBJ whole genome shotgun (WGS) entry which is preliminary data.</text>
</comment>
<gene>
    <name evidence="1" type="ORF">Vadar_004461</name>
</gene>
<organism evidence="1 2">
    <name type="scientific">Vaccinium darrowii</name>
    <dbReference type="NCBI Taxonomy" id="229202"/>
    <lineage>
        <taxon>Eukaryota</taxon>
        <taxon>Viridiplantae</taxon>
        <taxon>Streptophyta</taxon>
        <taxon>Embryophyta</taxon>
        <taxon>Tracheophyta</taxon>
        <taxon>Spermatophyta</taxon>
        <taxon>Magnoliopsida</taxon>
        <taxon>eudicotyledons</taxon>
        <taxon>Gunneridae</taxon>
        <taxon>Pentapetalae</taxon>
        <taxon>asterids</taxon>
        <taxon>Ericales</taxon>
        <taxon>Ericaceae</taxon>
        <taxon>Vaccinioideae</taxon>
        <taxon>Vaccinieae</taxon>
        <taxon>Vaccinium</taxon>
    </lineage>
</organism>
<keyword evidence="2" id="KW-1185">Reference proteome</keyword>